<dbReference type="OrthoDB" id="9808272at2"/>
<dbReference type="Proteomes" id="UP000269374">
    <property type="component" value="Chromosome"/>
</dbReference>
<reference evidence="5 6" key="1">
    <citation type="submission" date="2018-09" db="EMBL/GenBank/DDBJ databases">
        <title>Genome sequencing of strain 1JSPR-7.</title>
        <authorList>
            <person name="Heo J."/>
            <person name="Kim S.-J."/>
            <person name="Kwon S.-W."/>
        </authorList>
    </citation>
    <scope>NUCLEOTIDE SEQUENCE [LARGE SCALE GENOMIC DNA]</scope>
    <source>
        <strain evidence="5 6">1JSPR-7</strain>
    </source>
</reference>
<dbReference type="EMBL" id="CP032627">
    <property type="protein sequence ID" value="AYG01208.1"/>
    <property type="molecule type" value="Genomic_DNA"/>
</dbReference>
<dbReference type="PANTHER" id="PTHR30258:SF2">
    <property type="entry name" value="COMG OPERON PROTEIN 1"/>
    <property type="match status" value="1"/>
</dbReference>
<evidence type="ECO:0000256" key="3">
    <source>
        <dbReference type="ARBA" id="ARBA00022840"/>
    </source>
</evidence>
<proteinExistence type="inferred from homology"/>
<dbReference type="Gene3D" id="3.30.450.90">
    <property type="match status" value="1"/>
</dbReference>
<name>A0A387BF46_9LACT</name>
<dbReference type="PANTHER" id="PTHR30258">
    <property type="entry name" value="TYPE II SECRETION SYSTEM PROTEIN GSPE-RELATED"/>
    <property type="match status" value="1"/>
</dbReference>
<dbReference type="CDD" id="cd01129">
    <property type="entry name" value="PulE-GspE-like"/>
    <property type="match status" value="1"/>
</dbReference>
<evidence type="ECO:0000256" key="2">
    <source>
        <dbReference type="ARBA" id="ARBA00022741"/>
    </source>
</evidence>
<dbReference type="AlphaFoldDB" id="A0A387BF46"/>
<dbReference type="InterPro" id="IPR047667">
    <property type="entry name" value="ATPase_ComGA"/>
</dbReference>
<evidence type="ECO:0000256" key="1">
    <source>
        <dbReference type="ARBA" id="ARBA00006611"/>
    </source>
</evidence>
<evidence type="ECO:0000259" key="4">
    <source>
        <dbReference type="PROSITE" id="PS00662"/>
    </source>
</evidence>
<feature type="domain" description="Bacterial type II secretion system protein E" evidence="4">
    <location>
        <begin position="196"/>
        <end position="210"/>
    </location>
</feature>
<accession>A0A387BF46</accession>
<dbReference type="KEGG" id="lact:D7I46_08910"/>
<dbReference type="InterPro" id="IPR027417">
    <property type="entry name" value="P-loop_NTPase"/>
</dbReference>
<dbReference type="Gene3D" id="3.40.50.300">
    <property type="entry name" value="P-loop containing nucleotide triphosphate hydrolases"/>
    <property type="match status" value="1"/>
</dbReference>
<dbReference type="Pfam" id="PF00437">
    <property type="entry name" value="T2SSE"/>
    <property type="match status" value="1"/>
</dbReference>
<dbReference type="NCBIfam" id="NF041000">
    <property type="entry name" value="ATPase_ComGA"/>
    <property type="match status" value="1"/>
</dbReference>
<dbReference type="GO" id="GO:0005524">
    <property type="term" value="F:ATP binding"/>
    <property type="evidence" value="ECO:0007669"/>
    <property type="project" value="UniProtKB-KW"/>
</dbReference>
<protein>
    <submittedName>
        <fullName evidence="5">Type II/IV secretion system protein</fullName>
    </submittedName>
</protein>
<evidence type="ECO:0000313" key="5">
    <source>
        <dbReference type="EMBL" id="AYG01208.1"/>
    </source>
</evidence>
<dbReference type="GO" id="GO:0005886">
    <property type="term" value="C:plasma membrane"/>
    <property type="evidence" value="ECO:0007669"/>
    <property type="project" value="TreeGrafter"/>
</dbReference>
<dbReference type="RefSeq" id="WP_120772582.1">
    <property type="nucleotide sequence ID" value="NZ_CP032627.1"/>
</dbReference>
<evidence type="ECO:0000313" key="6">
    <source>
        <dbReference type="Proteomes" id="UP000269374"/>
    </source>
</evidence>
<keyword evidence="2" id="KW-0547">Nucleotide-binding</keyword>
<gene>
    <name evidence="5" type="ORF">D7I46_08910</name>
</gene>
<keyword evidence="3" id="KW-0067">ATP-binding</keyword>
<keyword evidence="6" id="KW-1185">Reference proteome</keyword>
<dbReference type="SUPFAM" id="SSF52540">
    <property type="entry name" value="P-loop containing nucleoside triphosphate hydrolases"/>
    <property type="match status" value="1"/>
</dbReference>
<comment type="similarity">
    <text evidence="1">Belongs to the GSP E family.</text>
</comment>
<sequence length="327" mass="37591">MIQDKASEILTDAMTKESHDIYFIPHQEGYDVYFREGDKRLFFERLDKELGQAIISHFKFLAGMNTGEKRRTQLGACWYSLDIGVKRLRMSTVGDFEGRESLVIRILREESRKLEFWFRDEELLASLHCKRGLYLFAGPVGSGKTSLMVELAKKNFMNKQVITIEDPVEIVESNFVQLQVNEVIGNGYDELIKCSLRHRPDLLIVGEIRDKKTARAVLRASLTGYTVFSTVHARSISGVWDRLLELGLSEWELKNSLRRVIYQRLIAGKGVVDIAESEFEKWNAQRWNEKMARLFEDGYLTAVEVEAEKVEFGETNEIDSADGKSNC</sequence>
<dbReference type="InterPro" id="IPR001482">
    <property type="entry name" value="T2SS/T4SS_dom"/>
</dbReference>
<dbReference type="GO" id="GO:0016887">
    <property type="term" value="F:ATP hydrolysis activity"/>
    <property type="evidence" value="ECO:0007669"/>
    <property type="project" value="TreeGrafter"/>
</dbReference>
<dbReference type="PROSITE" id="PS00662">
    <property type="entry name" value="T2SP_E"/>
    <property type="match status" value="1"/>
</dbReference>
<organism evidence="5 6">
    <name type="scientific">Lactococcus allomyrinae</name>
    <dbReference type="NCBI Taxonomy" id="2419773"/>
    <lineage>
        <taxon>Bacteria</taxon>
        <taxon>Bacillati</taxon>
        <taxon>Bacillota</taxon>
        <taxon>Bacilli</taxon>
        <taxon>Lactobacillales</taxon>
        <taxon>Streptococcaceae</taxon>
        <taxon>Lactococcus</taxon>
    </lineage>
</organism>